<dbReference type="InterPro" id="IPR049283">
    <property type="entry name" value="DUF6851"/>
</dbReference>
<dbReference type="Pfam" id="PF21167">
    <property type="entry name" value="DUF6851"/>
    <property type="match status" value="1"/>
</dbReference>
<proteinExistence type="predicted"/>
<dbReference type="GO" id="GO:0004601">
    <property type="term" value="F:peroxidase activity"/>
    <property type="evidence" value="ECO:0007669"/>
    <property type="project" value="InterPro"/>
</dbReference>
<evidence type="ECO:0000256" key="1">
    <source>
        <dbReference type="SAM" id="MobiDB-lite"/>
    </source>
</evidence>
<feature type="domain" description="DUF6851" evidence="2">
    <location>
        <begin position="95"/>
        <end position="210"/>
    </location>
</feature>
<keyword evidence="4" id="KW-1185">Reference proteome</keyword>
<dbReference type="CDD" id="cd03398">
    <property type="entry name" value="PAP2_haloperoxidase"/>
    <property type="match status" value="1"/>
</dbReference>
<evidence type="ECO:0000313" key="3">
    <source>
        <dbReference type="EMBL" id="GGJ70888.1"/>
    </source>
</evidence>
<dbReference type="AlphaFoldDB" id="A0A917PCT0"/>
<dbReference type="RefSeq" id="WP_188961563.1">
    <property type="nucleotide sequence ID" value="NZ_BMOE01000003.1"/>
</dbReference>
<dbReference type="EMBL" id="BMOE01000003">
    <property type="protein sequence ID" value="GGJ70888.1"/>
    <property type="molecule type" value="Genomic_DNA"/>
</dbReference>
<organism evidence="3 4">
    <name type="scientific">Deinococcus aquiradiocola</name>
    <dbReference type="NCBI Taxonomy" id="393059"/>
    <lineage>
        <taxon>Bacteria</taxon>
        <taxon>Thermotogati</taxon>
        <taxon>Deinococcota</taxon>
        <taxon>Deinococci</taxon>
        <taxon>Deinococcales</taxon>
        <taxon>Deinococcaceae</taxon>
        <taxon>Deinococcus</taxon>
    </lineage>
</organism>
<reference evidence="3" key="2">
    <citation type="submission" date="2020-09" db="EMBL/GenBank/DDBJ databases">
        <authorList>
            <person name="Sun Q."/>
            <person name="Ohkuma M."/>
        </authorList>
    </citation>
    <scope>NUCLEOTIDE SEQUENCE</scope>
    <source>
        <strain evidence="3">JCM 14371</strain>
    </source>
</reference>
<evidence type="ECO:0000313" key="4">
    <source>
        <dbReference type="Proteomes" id="UP000635726"/>
    </source>
</evidence>
<dbReference type="InterPro" id="IPR016119">
    <property type="entry name" value="Br/Cl_peroxidase_C"/>
</dbReference>
<dbReference type="PANTHER" id="PTHR34599:SF2">
    <property type="entry name" value="TRAF-TYPE DOMAIN-CONTAINING PROTEIN"/>
    <property type="match status" value="1"/>
</dbReference>
<dbReference type="Gene3D" id="1.10.606.10">
    <property type="entry name" value="Vanadium-containing Chloroperoxidase, domain 2"/>
    <property type="match status" value="1"/>
</dbReference>
<dbReference type="InterPro" id="IPR036938">
    <property type="entry name" value="PAP2/HPO_sf"/>
</dbReference>
<name>A0A917PCT0_9DEIO</name>
<evidence type="ECO:0000259" key="2">
    <source>
        <dbReference type="Pfam" id="PF21167"/>
    </source>
</evidence>
<accession>A0A917PCT0</accession>
<feature type="compositionally biased region" description="Low complexity" evidence="1">
    <location>
        <begin position="312"/>
        <end position="323"/>
    </location>
</feature>
<reference evidence="3" key="1">
    <citation type="journal article" date="2014" name="Int. J. Syst. Evol. Microbiol.">
        <title>Complete genome sequence of Corynebacterium casei LMG S-19264T (=DSM 44701T), isolated from a smear-ripened cheese.</title>
        <authorList>
            <consortium name="US DOE Joint Genome Institute (JGI-PGF)"/>
            <person name="Walter F."/>
            <person name="Albersmeier A."/>
            <person name="Kalinowski J."/>
            <person name="Ruckert C."/>
        </authorList>
    </citation>
    <scope>NUCLEOTIDE SEQUENCE</scope>
    <source>
        <strain evidence="3">JCM 14371</strain>
    </source>
</reference>
<feature type="region of interest" description="Disordered" evidence="1">
    <location>
        <begin position="303"/>
        <end position="323"/>
    </location>
</feature>
<comment type="caution">
    <text evidence="3">The sequence shown here is derived from an EMBL/GenBank/DDBJ whole genome shotgun (WGS) entry which is preliminary data.</text>
</comment>
<protein>
    <recommendedName>
        <fullName evidence="2">DUF6851 domain-containing protein</fullName>
    </recommendedName>
</protein>
<dbReference type="PROSITE" id="PS51257">
    <property type="entry name" value="PROKAR_LIPOPROTEIN"/>
    <property type="match status" value="1"/>
</dbReference>
<sequence>MNVPLNRSSRPGTRRGLLTGALGVTLLLSLTACFDSTPGTPPVSRTCNLTPDQWSAVEAAGHSPARVWDELALNAVRNVLPQPTVHARTLYHLSAAMYDTWASYDPGARGVYVHTKQTGSAADRDVAVEYAARRVLRARFAQTVPGLAACFDDHLRHAGLDPAADTLTGDTPAATGNRVGQQILDATLNDGSNEANAYADTSGYTFTNAPLHPEQRGIDVQDPDHWQRLQLLAPFTQNGIRQQGPQPFMGAHWGSVQPFAMTRTGTYWHDPGPAPSVHDPRMRERWIPDLLARQAALDPARPDTLDASPAHLGNDTLGTNDGTGHPLNPVTGAPYAPNTLLRADYGRAIAEFWADGPRSETPPGHWNVIANSVTDTPGFQRRLGGTGPLLDPLEWDVKLYLALNGALHDAAISAWDIKRRTDAPRPISLVRYLAREHQLLPQDGVTETRNGTLMVHGWNLSFGTEDPLDWVPYQRNDFVSPAFPGFISGHSTFSRAAAEVLTDLTGSAYFPGGLHDEVLPTGFIRTSSPTNMQPIHLQWATYFDAADQSGQSRIWGGIHIEPDDLSGRLVGHTVGRDAVTLARTYFEGQNTRP</sequence>
<dbReference type="PANTHER" id="PTHR34599">
    <property type="entry name" value="PEROXIDASE-RELATED"/>
    <property type="match status" value="1"/>
</dbReference>
<dbReference type="InterPro" id="IPR052559">
    <property type="entry name" value="V-haloperoxidase"/>
</dbReference>
<dbReference type="Proteomes" id="UP000635726">
    <property type="component" value="Unassembled WGS sequence"/>
</dbReference>
<gene>
    <name evidence="3" type="ORF">GCM10008939_14110</name>
</gene>
<dbReference type="SUPFAM" id="SSF48317">
    <property type="entry name" value="Acid phosphatase/Vanadium-dependent haloperoxidase"/>
    <property type="match status" value="1"/>
</dbReference>